<dbReference type="AlphaFoldDB" id="A0AB38FZ70"/>
<accession>A0AB38FZ70</accession>
<reference evidence="2 3" key="1">
    <citation type="submission" date="2018-06" db="EMBL/GenBank/DDBJ databases">
        <authorList>
            <consortium name="Pathogen Informatics"/>
            <person name="Doyle S."/>
        </authorList>
    </citation>
    <scope>NUCLEOTIDE SEQUENCE [LARGE SCALE GENOMIC DNA]</scope>
    <source>
        <strain evidence="2 3">NCTC11967</strain>
    </source>
</reference>
<gene>
    <name evidence="2" type="primary">hcpA_5</name>
    <name evidence="2" type="ORF">NCTC11967_03090</name>
</gene>
<dbReference type="PANTHER" id="PTHR34319">
    <property type="entry name" value="MAJOR EXPORTED PROTEIN"/>
    <property type="match status" value="1"/>
</dbReference>
<evidence type="ECO:0000259" key="1">
    <source>
        <dbReference type="Pfam" id="PF09994"/>
    </source>
</evidence>
<evidence type="ECO:0000313" key="2">
    <source>
        <dbReference type="EMBL" id="SQA64007.1"/>
    </source>
</evidence>
<dbReference type="EMBL" id="UAVL01000017">
    <property type="protein sequence ID" value="SQA64007.1"/>
    <property type="molecule type" value="Genomic_DNA"/>
</dbReference>
<dbReference type="Proteomes" id="UP000251313">
    <property type="component" value="Unassembled WGS sequence"/>
</dbReference>
<sequence length="655" mass="72063">MSDIIYLTLRGAQQGTISAGCGSAESVGNRYQQSHPDEIFVFSLQQEQRHGAQGKLTFCKTLDKSSPLLAQSINNNESLSLNFDCYRINRSGRWEKYYRIELSDASIQHIGSYIRENNIEYEYITVVYKYYRCQHLTGGTEHSTLVTPVNYKPPAPVQKALPEKRKITLTLGLFFDGTGNNAVNTRNMLAAATASHFAIDDPDAISILERNAKLQFGLTGSDATSYKGYYTNIHWLHELYTQVFSQDENKAQQKVYIEGIGTRAGEADSQIGMGLGISDTGVIAKTDDAVKKIPQAIKAALELLPQGSEIEALQFDIFGFSRGAAAARHFANRVQEEDGAIIAAIRHGMGQTLYHGAPAGKTRFIGLFDTVAAIGTPANGLNPHSADTGEVNIRLRPGAAKAVFHITAGHECRFNFASNSVRPAWPELMLPGAHSDIGGGYLPQERENLFLTRPEVETVPLGEPGEQTRAYRRAMAQLRSLEASPAIAPIIRNNEITPEVWVDAHGAPDSHGQRQQRSYAALTLRQRVVRNDWAKVTLRVMLEAAKASGVAFNDISSSNLGLELPAELRPLVDKVLAEGRAVRCGRRELNITPEALDMLAARYIHCSANWNAVQLNPAGEISGGAAVSETIGFVNRPDERWRRTIYNMEGKRNEK</sequence>
<feature type="domain" description="T6SS Phospholipase effector Tle1-like catalytic" evidence="1">
    <location>
        <begin position="359"/>
        <end position="447"/>
    </location>
</feature>
<dbReference type="PANTHER" id="PTHR34319:SF7">
    <property type="entry name" value="HNH ENDONUCLEASE DOMAIN-CONTAINING PROTEIN"/>
    <property type="match status" value="1"/>
</dbReference>
<dbReference type="InterPro" id="IPR036624">
    <property type="entry name" value="Hcp1-lik_sf"/>
</dbReference>
<dbReference type="InterPro" id="IPR018712">
    <property type="entry name" value="Tle1-like_cat"/>
</dbReference>
<dbReference type="InterPro" id="IPR008514">
    <property type="entry name" value="T6SS_Hcp"/>
</dbReference>
<dbReference type="Pfam" id="PF09994">
    <property type="entry name" value="T6SS_Tle1-like_cat"/>
    <property type="match status" value="1"/>
</dbReference>
<comment type="caution">
    <text evidence="2">The sequence shown here is derived from an EMBL/GenBank/DDBJ whole genome shotgun (WGS) entry which is preliminary data.</text>
</comment>
<dbReference type="InterPro" id="IPR052947">
    <property type="entry name" value="T6SS_Hcp1_domain"/>
</dbReference>
<dbReference type="NCBIfam" id="TIGR03344">
    <property type="entry name" value="VI_effect_Hcp1"/>
    <property type="match status" value="1"/>
</dbReference>
<dbReference type="SUPFAM" id="SSF141452">
    <property type="entry name" value="Hcp1-like"/>
    <property type="match status" value="1"/>
</dbReference>
<dbReference type="Gene3D" id="2.30.110.20">
    <property type="entry name" value="Hcp1-like"/>
    <property type="match status" value="1"/>
</dbReference>
<protein>
    <submittedName>
        <fullName evidence="2">Secreted protein hcp</fullName>
    </submittedName>
</protein>
<name>A0AB38FZ70_9ENTR</name>
<dbReference type="RefSeq" id="WP_112471371.1">
    <property type="nucleotide sequence ID" value="NZ_UAVL01000017.1"/>
</dbReference>
<proteinExistence type="predicted"/>
<organism evidence="2 3">
    <name type="scientific">Yokenella regensburgei</name>
    <dbReference type="NCBI Taxonomy" id="158877"/>
    <lineage>
        <taxon>Bacteria</taxon>
        <taxon>Pseudomonadati</taxon>
        <taxon>Pseudomonadota</taxon>
        <taxon>Gammaproteobacteria</taxon>
        <taxon>Enterobacterales</taxon>
        <taxon>Enterobacteriaceae</taxon>
        <taxon>Yokenella</taxon>
    </lineage>
</organism>
<dbReference type="Pfam" id="PF05638">
    <property type="entry name" value="T6SS_HCP"/>
    <property type="match status" value="1"/>
</dbReference>
<evidence type="ECO:0000313" key="3">
    <source>
        <dbReference type="Proteomes" id="UP000251313"/>
    </source>
</evidence>